<keyword evidence="3" id="KW-1185">Reference proteome</keyword>
<sequence length="514" mass="51468">MRRFTRRASAARADTSWLTLLGDLVSYVTGAAVVVAALGSTITSLREDIRSREDTVSAVLPGSVSAAVAGLVVAAALAGLLDQLGPVSATPPAAAWWLPLPAARRGLLRGELWRIGLVAVVVSVVLGLPVVLSGARSPTVTGVLLGLACAGLLGAAVTGLLAAAQGAGRGGRVSAAAGLVTVLAVALPALGGTAAHALGAAVGDPPYWLELCLPSSWPVLVAGGSWWLLVPAALLAVAGLVLGDRGLAGLRAGVLRAGGETVQYASASVLSLDTRAIGRALARPVRRGRRPAAFGRVRTAAQAVVASDLAVLTRSPWRWGQLVVGCLLPVLVARTEGLGESPPLVGIAVVLGWALAAVALGEPSRHAQAAPAADRMLPLADREVVRARAVVPLVVLVGVCGVSALLVSQGAGLPVGWLLLGAAAAPAWAGAAVRGGYRPELDWSGPVVSSPMGAVPSGVGATLVRGLDVGVVGTLPFVVALLVGEPTQLLLTVQLGWALLLGAVAVHTAHSSRT</sequence>
<dbReference type="RefSeq" id="WP_152731502.1">
    <property type="nucleotide sequence ID" value="NZ_JAABOZ010000008.1"/>
</dbReference>
<keyword evidence="1" id="KW-0812">Transmembrane</keyword>
<evidence type="ECO:0000313" key="2">
    <source>
        <dbReference type="EMBL" id="NEL55178.1"/>
    </source>
</evidence>
<dbReference type="InterPro" id="IPR046264">
    <property type="entry name" value="DUF6297"/>
</dbReference>
<feature type="transmembrane region" description="Helical" evidence="1">
    <location>
        <begin position="112"/>
        <end position="132"/>
    </location>
</feature>
<accession>A0A7K3WFA8</accession>
<dbReference type="Pfam" id="PF19814">
    <property type="entry name" value="DUF6297"/>
    <property type="match status" value="1"/>
</dbReference>
<feature type="transmembrane region" description="Helical" evidence="1">
    <location>
        <begin position="20"/>
        <end position="38"/>
    </location>
</feature>
<gene>
    <name evidence="2" type="ORF">G1H19_14360</name>
</gene>
<feature type="transmembrane region" description="Helical" evidence="1">
    <location>
        <begin position="58"/>
        <end position="81"/>
    </location>
</feature>
<dbReference type="AlphaFoldDB" id="A0A7K3WFA8"/>
<proteinExistence type="predicted"/>
<keyword evidence="1" id="KW-0472">Membrane</keyword>
<comment type="caution">
    <text evidence="2">The sequence shown here is derived from an EMBL/GenBank/DDBJ whole genome shotgun (WGS) entry which is preliminary data.</text>
</comment>
<feature type="transmembrane region" description="Helical" evidence="1">
    <location>
        <begin position="176"/>
        <end position="199"/>
    </location>
</feature>
<dbReference type="EMBL" id="JAAGWK010000021">
    <property type="protein sequence ID" value="NEL55178.1"/>
    <property type="molecule type" value="Genomic_DNA"/>
</dbReference>
<evidence type="ECO:0000256" key="1">
    <source>
        <dbReference type="SAM" id="Phobius"/>
    </source>
</evidence>
<feature type="transmembrane region" description="Helical" evidence="1">
    <location>
        <begin position="489"/>
        <end position="509"/>
    </location>
</feature>
<keyword evidence="1" id="KW-1133">Transmembrane helix</keyword>
<protein>
    <recommendedName>
        <fullName evidence="4">ABC-2 type transport system permease protein</fullName>
    </recommendedName>
</protein>
<feature type="transmembrane region" description="Helical" evidence="1">
    <location>
        <begin position="389"/>
        <end position="411"/>
    </location>
</feature>
<name>A0A7K3WFA8_9ACTN</name>
<evidence type="ECO:0008006" key="4">
    <source>
        <dbReference type="Google" id="ProtNLM"/>
    </source>
</evidence>
<reference evidence="2 3" key="1">
    <citation type="submission" date="2020-02" db="EMBL/GenBank/DDBJ databases">
        <title>The whole genome sequence of CPCC 205119.</title>
        <authorList>
            <person name="Jiang Z."/>
        </authorList>
    </citation>
    <scope>NUCLEOTIDE SEQUENCE [LARGE SCALE GENOMIC DNA]</scope>
    <source>
        <strain evidence="2 3">CPCC 205119</strain>
    </source>
</reference>
<feature type="transmembrane region" description="Helical" evidence="1">
    <location>
        <begin position="458"/>
        <end position="483"/>
    </location>
</feature>
<feature type="transmembrane region" description="Helical" evidence="1">
    <location>
        <begin position="144"/>
        <end position="164"/>
    </location>
</feature>
<feature type="transmembrane region" description="Helical" evidence="1">
    <location>
        <begin position="219"/>
        <end position="242"/>
    </location>
</feature>
<organism evidence="2 3">
    <name type="scientific">Goekera deserti</name>
    <dbReference type="NCBI Taxonomy" id="2497753"/>
    <lineage>
        <taxon>Bacteria</taxon>
        <taxon>Bacillati</taxon>
        <taxon>Actinomycetota</taxon>
        <taxon>Actinomycetes</taxon>
        <taxon>Geodermatophilales</taxon>
        <taxon>Geodermatophilaceae</taxon>
        <taxon>Goekera</taxon>
    </lineage>
</organism>
<dbReference type="Proteomes" id="UP000470470">
    <property type="component" value="Unassembled WGS sequence"/>
</dbReference>
<evidence type="ECO:0000313" key="3">
    <source>
        <dbReference type="Proteomes" id="UP000470470"/>
    </source>
</evidence>